<keyword evidence="2" id="KW-1185">Reference proteome</keyword>
<accession>A0A942E7I7</accession>
<proteinExistence type="predicted"/>
<sequence>MKGSLMVTTVDEAAGFAARLLSLVEAASGHGLVLDEPSSDAEADEDLRRAIDAHDTAALYAVLVAGFSYQGITDATAQRFMEEHGTADWPAIARSLEQGRDLCPKLQGFETFVGCRYQKARKTCGNPAALPACPVAALPLRKGILNEQAFSLYLLIRDRCGGDLVAFIDQVLAVSECEPDPTTISREALIALLVAVRGVSRKLASMMLAWIMAATSDDRRHWRAVAASMVAVDSLVHNHLHRTGILSAYGAAHAYGTRCFGLSGCELVIRDLAARVSAIEGSIVSPRRLEHAVWRFCASRELARCNGRRINDDGACQLTDCPLWDGCGHVPLHPPRPQEASHDDTGNPAI</sequence>
<protein>
    <submittedName>
        <fullName evidence="1">Uncharacterized protein</fullName>
    </submittedName>
</protein>
<evidence type="ECO:0000313" key="2">
    <source>
        <dbReference type="Proteomes" id="UP000680348"/>
    </source>
</evidence>
<dbReference type="RefSeq" id="WP_210320352.1">
    <property type="nucleotide sequence ID" value="NZ_JABVCF010000024.1"/>
</dbReference>
<reference evidence="1" key="1">
    <citation type="submission" date="2021-04" db="EMBL/GenBank/DDBJ databases">
        <title>Pseudaminobacter soli sp. nov., isolated from paddy soil contaminated by heavy metals.</title>
        <authorList>
            <person name="Zhang K."/>
        </authorList>
    </citation>
    <scope>NUCLEOTIDE SEQUENCE</scope>
    <source>
        <strain evidence="1">19-2017</strain>
    </source>
</reference>
<comment type="caution">
    <text evidence="1">The sequence shown here is derived from an EMBL/GenBank/DDBJ whole genome shotgun (WGS) entry which is preliminary data.</text>
</comment>
<dbReference type="EMBL" id="JAGWCR010000024">
    <property type="protein sequence ID" value="MBS3652376.1"/>
    <property type="molecule type" value="Genomic_DNA"/>
</dbReference>
<dbReference type="AlphaFoldDB" id="A0A942E7I7"/>
<gene>
    <name evidence="1" type="ORF">KEU06_27680</name>
</gene>
<evidence type="ECO:0000313" key="1">
    <source>
        <dbReference type="EMBL" id="MBS3652376.1"/>
    </source>
</evidence>
<dbReference type="Proteomes" id="UP000680348">
    <property type="component" value="Unassembled WGS sequence"/>
</dbReference>
<organism evidence="1 2">
    <name type="scientific">Pseudaminobacter soli</name>
    <name type="common">ex Zhang et al. 2022</name>
    <dbReference type="NCBI Taxonomy" id="2831468"/>
    <lineage>
        <taxon>Bacteria</taxon>
        <taxon>Pseudomonadati</taxon>
        <taxon>Pseudomonadota</taxon>
        <taxon>Alphaproteobacteria</taxon>
        <taxon>Hyphomicrobiales</taxon>
        <taxon>Phyllobacteriaceae</taxon>
        <taxon>Pseudaminobacter</taxon>
    </lineage>
</organism>
<name>A0A942E7I7_9HYPH</name>